<dbReference type="FunFam" id="3.40.50.720:FF:000084">
    <property type="entry name" value="Short-chain dehydrogenase reductase"/>
    <property type="match status" value="1"/>
</dbReference>
<keyword evidence="4" id="KW-1185">Reference proteome</keyword>
<proteinExistence type="inferred from homology"/>
<dbReference type="Proteomes" id="UP000609531">
    <property type="component" value="Unassembled WGS sequence"/>
</dbReference>
<dbReference type="AlphaFoldDB" id="A0A934IGL2"/>
<dbReference type="EMBL" id="JAEKJA010000007">
    <property type="protein sequence ID" value="MBJ3776073.1"/>
    <property type="molecule type" value="Genomic_DNA"/>
</dbReference>
<comment type="caution">
    <text evidence="3">The sequence shown here is derived from an EMBL/GenBank/DDBJ whole genome shotgun (WGS) entry which is preliminary data.</text>
</comment>
<organism evidence="3 4">
    <name type="scientific">Acuticoccus mangrovi</name>
    <dbReference type="NCBI Taxonomy" id="2796142"/>
    <lineage>
        <taxon>Bacteria</taxon>
        <taxon>Pseudomonadati</taxon>
        <taxon>Pseudomonadota</taxon>
        <taxon>Alphaproteobacteria</taxon>
        <taxon>Hyphomicrobiales</taxon>
        <taxon>Amorphaceae</taxon>
        <taxon>Acuticoccus</taxon>
    </lineage>
</organism>
<evidence type="ECO:0000256" key="2">
    <source>
        <dbReference type="ARBA" id="ARBA00023002"/>
    </source>
</evidence>
<evidence type="ECO:0000313" key="3">
    <source>
        <dbReference type="EMBL" id="MBJ3776073.1"/>
    </source>
</evidence>
<reference evidence="3" key="1">
    <citation type="submission" date="2020-12" db="EMBL/GenBank/DDBJ databases">
        <title>Bacterial taxonomy.</title>
        <authorList>
            <person name="Pan X."/>
        </authorList>
    </citation>
    <scope>NUCLEOTIDE SEQUENCE</scope>
    <source>
        <strain evidence="3">B2012</strain>
    </source>
</reference>
<dbReference type="PRINTS" id="PR00081">
    <property type="entry name" value="GDHRDH"/>
</dbReference>
<evidence type="ECO:0000256" key="1">
    <source>
        <dbReference type="ARBA" id="ARBA00006484"/>
    </source>
</evidence>
<name>A0A934IGL2_9HYPH</name>
<dbReference type="CDD" id="cd05233">
    <property type="entry name" value="SDR_c"/>
    <property type="match status" value="1"/>
</dbReference>
<dbReference type="SUPFAM" id="SSF51735">
    <property type="entry name" value="NAD(P)-binding Rossmann-fold domains"/>
    <property type="match status" value="1"/>
</dbReference>
<dbReference type="InterPro" id="IPR020904">
    <property type="entry name" value="Sc_DH/Rdtase_CS"/>
</dbReference>
<comment type="similarity">
    <text evidence="1">Belongs to the short-chain dehydrogenases/reductases (SDR) family.</text>
</comment>
<dbReference type="PANTHER" id="PTHR43639">
    <property type="entry name" value="OXIDOREDUCTASE, SHORT-CHAIN DEHYDROGENASE/REDUCTASE FAMILY (AFU_ORTHOLOGUE AFUA_5G02870)"/>
    <property type="match status" value="1"/>
</dbReference>
<gene>
    <name evidence="3" type="ORF">JCR33_10270</name>
</gene>
<dbReference type="GO" id="GO:0016491">
    <property type="term" value="F:oxidoreductase activity"/>
    <property type="evidence" value="ECO:0007669"/>
    <property type="project" value="UniProtKB-KW"/>
</dbReference>
<dbReference type="PANTHER" id="PTHR43639:SF1">
    <property type="entry name" value="SHORT-CHAIN DEHYDROGENASE_REDUCTASE FAMILY PROTEIN"/>
    <property type="match status" value="1"/>
</dbReference>
<dbReference type="Gene3D" id="3.40.50.720">
    <property type="entry name" value="NAD(P)-binding Rossmann-like Domain"/>
    <property type="match status" value="1"/>
</dbReference>
<dbReference type="InterPro" id="IPR002347">
    <property type="entry name" value="SDR_fam"/>
</dbReference>
<dbReference type="InterPro" id="IPR036291">
    <property type="entry name" value="NAD(P)-bd_dom_sf"/>
</dbReference>
<accession>A0A934IGL2</accession>
<keyword evidence="2" id="KW-0560">Oxidoreductase</keyword>
<evidence type="ECO:0000313" key="4">
    <source>
        <dbReference type="Proteomes" id="UP000609531"/>
    </source>
</evidence>
<dbReference type="Pfam" id="PF13561">
    <property type="entry name" value="adh_short_C2"/>
    <property type="match status" value="1"/>
</dbReference>
<sequence length="252" mass="25984">MTKGVCLITGGSRGIGAAAARMAGARGWDVLINYNANAAAAEAVAEDVRRSGARAEIVAGDVATEAGIMATYEAVDRFGSLTALVNNAGIGDQVGDITTFSFDRVDRIVRLNVTGAIIVAREAVKRMATRFGGKGGSIINISSSAAKLGGNDQFVDYSATKGAIDTFTVGLALEWVKDGIRVNAVRPGVIDTDFHSNVGVPDRPATVGPQQPLGRAGTPEEVAEAIMWLMSDASSYTVGAIIEVSGGRSIVP</sequence>
<dbReference type="PROSITE" id="PS00061">
    <property type="entry name" value="ADH_SHORT"/>
    <property type="match status" value="1"/>
</dbReference>
<protein>
    <submittedName>
        <fullName evidence="3">SDR family oxidoreductase</fullName>
    </submittedName>
</protein>
<dbReference type="PRINTS" id="PR00080">
    <property type="entry name" value="SDRFAMILY"/>
</dbReference>